<sequence>MYALNRNILQTIILTVLVSITPAIADTQQKAAIQKFDKLDGEWRGKSWRMTKDGEKIEFIQTERVGSFLGGDIKMIEGRGYSLEGDLNFNALGIISYDPNNHAYNFRTYAMGRSGDYPMQVTDDGFKWEIKTPSATILYTATIKEDTWHEIGQRIVENQPPFTFIELNLKRIGEPSWPADGFVTIE</sequence>
<protein>
    <recommendedName>
        <fullName evidence="4">DUF1579 domain-containing protein</fullName>
    </recommendedName>
</protein>
<evidence type="ECO:0000313" key="2">
    <source>
        <dbReference type="EMBL" id="MCW8107220.1"/>
    </source>
</evidence>
<accession>A0ABT3P3U2</accession>
<proteinExistence type="predicted"/>
<feature type="chain" id="PRO_5045606482" description="DUF1579 domain-containing protein" evidence="1">
    <location>
        <begin position="26"/>
        <end position="186"/>
    </location>
</feature>
<keyword evidence="1" id="KW-0732">Signal</keyword>
<organism evidence="2 3">
    <name type="scientific">Alteromonas aquimaris</name>
    <dbReference type="NCBI Taxonomy" id="2998417"/>
    <lineage>
        <taxon>Bacteria</taxon>
        <taxon>Pseudomonadati</taxon>
        <taxon>Pseudomonadota</taxon>
        <taxon>Gammaproteobacteria</taxon>
        <taxon>Alteromonadales</taxon>
        <taxon>Alteromonadaceae</taxon>
        <taxon>Alteromonas/Salinimonas group</taxon>
        <taxon>Alteromonas</taxon>
    </lineage>
</organism>
<name>A0ABT3P3U2_9ALTE</name>
<dbReference type="RefSeq" id="WP_265615919.1">
    <property type="nucleotide sequence ID" value="NZ_JAPFRD010000002.1"/>
</dbReference>
<feature type="signal peptide" evidence="1">
    <location>
        <begin position="1"/>
        <end position="25"/>
    </location>
</feature>
<dbReference type="Proteomes" id="UP001142810">
    <property type="component" value="Unassembled WGS sequence"/>
</dbReference>
<keyword evidence="3" id="KW-1185">Reference proteome</keyword>
<evidence type="ECO:0008006" key="4">
    <source>
        <dbReference type="Google" id="ProtNLM"/>
    </source>
</evidence>
<comment type="caution">
    <text evidence="2">The sequence shown here is derived from an EMBL/GenBank/DDBJ whole genome shotgun (WGS) entry which is preliminary data.</text>
</comment>
<evidence type="ECO:0000313" key="3">
    <source>
        <dbReference type="Proteomes" id="UP001142810"/>
    </source>
</evidence>
<reference evidence="2" key="1">
    <citation type="submission" date="2022-11" db="EMBL/GenBank/DDBJ databases">
        <title>Alteromonas sp. nov., isolated from sea water of the Qingdao.</title>
        <authorList>
            <person name="Wang Q."/>
        </authorList>
    </citation>
    <scope>NUCLEOTIDE SEQUENCE</scope>
    <source>
        <strain evidence="2">ASW11-7</strain>
    </source>
</reference>
<dbReference type="EMBL" id="JAPFRD010000002">
    <property type="protein sequence ID" value="MCW8107220.1"/>
    <property type="molecule type" value="Genomic_DNA"/>
</dbReference>
<gene>
    <name evidence="2" type="ORF">OPS25_01710</name>
</gene>
<evidence type="ECO:0000256" key="1">
    <source>
        <dbReference type="SAM" id="SignalP"/>
    </source>
</evidence>